<evidence type="ECO:0000256" key="1">
    <source>
        <dbReference type="SAM" id="SignalP"/>
    </source>
</evidence>
<sequence>MRALIRLAALLTFILSFTLSACGQTSAVESAPTIETQRQSAGSVTLATSDVTVRLKDSITVPVTITMPRNTKGPVTLRFDALSEPSGATLSAPTVDAPRGGSVTVPVTITGERTLIGVSAYRVTALAGTTVIGSADLSVNVTHVNVTFTFEPGEVSAPGSSTVNLIVVVNADSHKILPFTVQPVMRFSSDYGDLTNPGATYTVTELPARIPVSFTFSDSSTLSVNAIKFDVMFGGLQALGATYQPRYLNANFIWNVQR</sequence>
<accession>A0ABQ2F283</accession>
<dbReference type="Proteomes" id="UP000647587">
    <property type="component" value="Unassembled WGS sequence"/>
</dbReference>
<organism evidence="2 3">
    <name type="scientific">Deinococcus malanensis</name>
    <dbReference type="NCBI Taxonomy" id="1706855"/>
    <lineage>
        <taxon>Bacteria</taxon>
        <taxon>Thermotogati</taxon>
        <taxon>Deinococcota</taxon>
        <taxon>Deinococci</taxon>
        <taxon>Deinococcales</taxon>
        <taxon>Deinococcaceae</taxon>
        <taxon>Deinococcus</taxon>
    </lineage>
</organism>
<gene>
    <name evidence="2" type="ORF">GCM10008955_40560</name>
</gene>
<feature type="chain" id="PRO_5046181314" evidence="1">
    <location>
        <begin position="22"/>
        <end position="258"/>
    </location>
</feature>
<keyword evidence="1" id="KW-0732">Signal</keyword>
<dbReference type="EMBL" id="BMPP01000034">
    <property type="protein sequence ID" value="GGK42698.1"/>
    <property type="molecule type" value="Genomic_DNA"/>
</dbReference>
<proteinExistence type="predicted"/>
<evidence type="ECO:0000313" key="3">
    <source>
        <dbReference type="Proteomes" id="UP000647587"/>
    </source>
</evidence>
<dbReference type="RefSeq" id="WP_189012057.1">
    <property type="nucleotide sequence ID" value="NZ_BMPP01000034.1"/>
</dbReference>
<reference evidence="3" key="1">
    <citation type="journal article" date="2019" name="Int. J. Syst. Evol. Microbiol.">
        <title>The Global Catalogue of Microorganisms (GCM) 10K type strain sequencing project: providing services to taxonomists for standard genome sequencing and annotation.</title>
        <authorList>
            <consortium name="The Broad Institute Genomics Platform"/>
            <consortium name="The Broad Institute Genome Sequencing Center for Infectious Disease"/>
            <person name="Wu L."/>
            <person name="Ma J."/>
        </authorList>
    </citation>
    <scope>NUCLEOTIDE SEQUENCE [LARGE SCALE GENOMIC DNA]</scope>
    <source>
        <strain evidence="3">JCM 30331</strain>
    </source>
</reference>
<feature type="signal peptide" evidence="1">
    <location>
        <begin position="1"/>
        <end position="21"/>
    </location>
</feature>
<dbReference type="PROSITE" id="PS51257">
    <property type="entry name" value="PROKAR_LIPOPROTEIN"/>
    <property type="match status" value="1"/>
</dbReference>
<name>A0ABQ2F283_9DEIO</name>
<protein>
    <submittedName>
        <fullName evidence="2">Uncharacterized protein</fullName>
    </submittedName>
</protein>
<keyword evidence="3" id="KW-1185">Reference proteome</keyword>
<comment type="caution">
    <text evidence="2">The sequence shown here is derived from an EMBL/GenBank/DDBJ whole genome shotgun (WGS) entry which is preliminary data.</text>
</comment>
<evidence type="ECO:0000313" key="2">
    <source>
        <dbReference type="EMBL" id="GGK42698.1"/>
    </source>
</evidence>